<sequence>MKIMTTAASCLALMMAGSAFAEPALKLNDKGYFEAPGLNVTVFADIYPDGHQTGVTVIQHGVRVAANGDLRLEPSPGQWSPMPAGDGKPVVDSATSSVSQALHYPDDSKNRKGFNPIEYPDLNFSYHVRVTPLEGNAFKVSVDLDNPLPKDWEGKVGFNFELFPTDLFGKSWLMNQTDGKEVAGIFPRQANGGMSDDHGQIITAPLAEGKRLTVAPDSDLQRMTIQSQTGELELIDGRGNFNNGWYIVREITRPGATTDAITWVITPNVDPDWRYKPVVQVSQVGYRPEQTKTIIIEQDLRDRQADPLILYKLTDKGREEVTRYTPKPWGQFLRYNYLTADLTAVTAPGMYVLAYRGEATGTFKIADDVYDRHVWQPTLEYFLPVQMCHMLVKEKYRTWHGIDHEDDVRMAPINFNHFDGYLQGGSTLTKYQPGDHIAGLNAGGWHDAGDYDLRVESQMGTVWLLSKMVEEFNLDYDATSIDQAKKVTEIHQPDGRNDALQQIEHGLLSVLGGYKALGRTYRGIIEPDLAQYTLLGDVTTQTDNLNYDPALKAGERTGTTSSLKDDRYVFTEDNPNRELTTAAQLATAARALTPTNPKMAGEALAAARDLYGKAYDRATDLQARVFVLSELAQTTHDAALIKRLIALKPEIVAHIDQTGAVLASAMPLIRDKAFLKDVGAAVQTYQAKLTDDATKTPYGVPYVPYIWGAGWQIQEFGVQQYFFRKAWPQYTPDALQMEALNFVLGVHPGENTSSFASGVGAKSATTAYGANRADWSYIPGGVISGTALIRPDLPELKVWPYFWQQTEYVMGGGETNYMFLVLAATQKADQKK</sequence>
<evidence type="ECO:0000313" key="6">
    <source>
        <dbReference type="EMBL" id="ESQ93849.1"/>
    </source>
</evidence>
<dbReference type="Gene3D" id="1.50.10.10">
    <property type="match status" value="1"/>
</dbReference>
<dbReference type="InterPro" id="IPR008928">
    <property type="entry name" value="6-hairpin_glycosidase_sf"/>
</dbReference>
<dbReference type="OrthoDB" id="5936802at2"/>
<evidence type="ECO:0000256" key="1">
    <source>
        <dbReference type="ARBA" id="ARBA00007072"/>
    </source>
</evidence>
<dbReference type="AlphaFoldDB" id="V4Q2D8"/>
<keyword evidence="7" id="KW-1185">Reference proteome</keyword>
<dbReference type="GO" id="GO:0008810">
    <property type="term" value="F:cellulase activity"/>
    <property type="evidence" value="ECO:0007669"/>
    <property type="project" value="InterPro"/>
</dbReference>
<evidence type="ECO:0000256" key="2">
    <source>
        <dbReference type="ARBA" id="ARBA00023277"/>
    </source>
</evidence>
<proteinExistence type="inferred from homology"/>
<dbReference type="InterPro" id="IPR001701">
    <property type="entry name" value="Glyco_hydro_9"/>
</dbReference>
<feature type="domain" description="Glycoside hydrolase family 9" evidence="5">
    <location>
        <begin position="441"/>
        <end position="616"/>
    </location>
</feature>
<dbReference type="InterPro" id="IPR004197">
    <property type="entry name" value="Cellulase_Ig-like"/>
</dbReference>
<keyword evidence="3" id="KW-0624">Polysaccharide degradation</keyword>
<dbReference type="InterPro" id="IPR012341">
    <property type="entry name" value="6hp_glycosidase-like_sf"/>
</dbReference>
<dbReference type="Proteomes" id="UP000017837">
    <property type="component" value="Unassembled WGS sequence"/>
</dbReference>
<protein>
    <submittedName>
        <fullName evidence="6">Glycoside hydrolase</fullName>
    </submittedName>
</protein>
<keyword evidence="6" id="KW-0378">Hydrolase</keyword>
<name>V4Q2D8_9CAUL</name>
<evidence type="ECO:0000313" key="7">
    <source>
        <dbReference type="Proteomes" id="UP000017837"/>
    </source>
</evidence>
<keyword evidence="4" id="KW-0732">Signal</keyword>
<dbReference type="STRING" id="1121022.GCA_000376105_00098"/>
<organism evidence="6 7">
    <name type="scientific">Asticcacaulis benevestitus DSM 16100 = ATCC BAA-896</name>
    <dbReference type="NCBI Taxonomy" id="1121022"/>
    <lineage>
        <taxon>Bacteria</taxon>
        <taxon>Pseudomonadati</taxon>
        <taxon>Pseudomonadota</taxon>
        <taxon>Alphaproteobacteria</taxon>
        <taxon>Caulobacterales</taxon>
        <taxon>Caulobacteraceae</taxon>
        <taxon>Asticcacaulis</taxon>
    </lineage>
</organism>
<dbReference type="InterPro" id="IPR014756">
    <property type="entry name" value="Ig_E-set"/>
</dbReference>
<reference evidence="6 7" key="1">
    <citation type="journal article" date="2014" name="Nature">
        <title>Sequential evolution of bacterial morphology by co-option of a developmental regulator.</title>
        <authorList>
            <person name="Jiang C."/>
            <person name="Brown P.J."/>
            <person name="Ducret A."/>
            <person name="Brun Y.V."/>
        </authorList>
    </citation>
    <scope>NUCLEOTIDE SEQUENCE [LARGE SCALE GENOMIC DNA]</scope>
    <source>
        <strain evidence="6 7">DSM 16100</strain>
    </source>
</reference>
<evidence type="ECO:0000259" key="5">
    <source>
        <dbReference type="Pfam" id="PF00759"/>
    </source>
</evidence>
<evidence type="ECO:0000256" key="4">
    <source>
        <dbReference type="SAM" id="SignalP"/>
    </source>
</evidence>
<dbReference type="GO" id="GO:0000272">
    <property type="term" value="P:polysaccharide catabolic process"/>
    <property type="evidence" value="ECO:0007669"/>
    <property type="project" value="UniProtKB-KW"/>
</dbReference>
<dbReference type="CDD" id="cd02850">
    <property type="entry name" value="E_set_Cellulase_N"/>
    <property type="match status" value="1"/>
</dbReference>
<evidence type="ECO:0000256" key="3">
    <source>
        <dbReference type="ARBA" id="ARBA00023326"/>
    </source>
</evidence>
<dbReference type="EMBL" id="AWGB01000006">
    <property type="protein sequence ID" value="ESQ93849.1"/>
    <property type="molecule type" value="Genomic_DNA"/>
</dbReference>
<gene>
    <name evidence="6" type="ORF">ABENE_03960</name>
</gene>
<dbReference type="Gene3D" id="2.60.40.10">
    <property type="entry name" value="Immunoglobulins"/>
    <property type="match status" value="1"/>
</dbReference>
<dbReference type="SUPFAM" id="SSF48208">
    <property type="entry name" value="Six-hairpin glycosidases"/>
    <property type="match status" value="1"/>
</dbReference>
<dbReference type="Pfam" id="PF00759">
    <property type="entry name" value="Glyco_hydro_9"/>
    <property type="match status" value="1"/>
</dbReference>
<dbReference type="InterPro" id="IPR013783">
    <property type="entry name" value="Ig-like_fold"/>
</dbReference>
<dbReference type="PATRIC" id="fig|1121022.4.peg.783"/>
<feature type="signal peptide" evidence="4">
    <location>
        <begin position="1"/>
        <end position="21"/>
    </location>
</feature>
<comment type="caution">
    <text evidence="6">The sequence shown here is derived from an EMBL/GenBank/DDBJ whole genome shotgun (WGS) entry which is preliminary data.</text>
</comment>
<keyword evidence="2" id="KW-0119">Carbohydrate metabolism</keyword>
<comment type="similarity">
    <text evidence="1">Belongs to the glycosyl hydrolase 9 (cellulase E) family.</text>
</comment>
<dbReference type="eggNOG" id="ENOG502Z891">
    <property type="taxonomic scope" value="Bacteria"/>
</dbReference>
<feature type="chain" id="PRO_5004725328" evidence="4">
    <location>
        <begin position="22"/>
        <end position="832"/>
    </location>
</feature>
<dbReference type="RefSeq" id="WP_018079785.1">
    <property type="nucleotide sequence ID" value="NZ_AQWM01000001.1"/>
</dbReference>
<dbReference type="SUPFAM" id="SSF81296">
    <property type="entry name" value="E set domains"/>
    <property type="match status" value="1"/>
</dbReference>
<accession>V4Q2D8</accession>